<dbReference type="GO" id="GO:0016705">
    <property type="term" value="F:oxidoreductase activity, acting on paired donors, with incorporation or reduction of molecular oxygen"/>
    <property type="evidence" value="ECO:0007669"/>
    <property type="project" value="InterPro"/>
</dbReference>
<dbReference type="InterPro" id="IPR036396">
    <property type="entry name" value="Cyt_P450_sf"/>
</dbReference>
<evidence type="ECO:0000313" key="12">
    <source>
        <dbReference type="Proteomes" id="UP000030765"/>
    </source>
</evidence>
<protein>
    <submittedName>
        <fullName evidence="10">AGAP002416-PA-like protein</fullName>
    </submittedName>
</protein>
<name>A0A084VSE8_ANOSI</name>
<dbReference type="GO" id="GO:0004497">
    <property type="term" value="F:monooxygenase activity"/>
    <property type="evidence" value="ECO:0007669"/>
    <property type="project" value="UniProtKB-KW"/>
</dbReference>
<evidence type="ECO:0000256" key="7">
    <source>
        <dbReference type="ARBA" id="ARBA00023033"/>
    </source>
</evidence>
<evidence type="ECO:0000256" key="4">
    <source>
        <dbReference type="ARBA" id="ARBA00022723"/>
    </source>
</evidence>
<evidence type="ECO:0000256" key="3">
    <source>
        <dbReference type="ARBA" id="ARBA00022617"/>
    </source>
</evidence>
<keyword evidence="4 8" id="KW-0479">Metal-binding</keyword>
<comment type="similarity">
    <text evidence="2 9">Belongs to the cytochrome P450 family.</text>
</comment>
<dbReference type="InterPro" id="IPR017972">
    <property type="entry name" value="Cyt_P450_CS"/>
</dbReference>
<comment type="cofactor">
    <cofactor evidence="1 8">
        <name>heme</name>
        <dbReference type="ChEBI" id="CHEBI:30413"/>
    </cofactor>
</comment>
<dbReference type="PANTHER" id="PTHR24291">
    <property type="entry name" value="CYTOCHROME P450 FAMILY 4"/>
    <property type="match status" value="1"/>
</dbReference>
<evidence type="ECO:0000256" key="6">
    <source>
        <dbReference type="ARBA" id="ARBA00023004"/>
    </source>
</evidence>
<keyword evidence="7 9" id="KW-0503">Monooxygenase</keyword>
<dbReference type="EMBL" id="ATLV01015932">
    <property type="status" value="NOT_ANNOTATED_CDS"/>
    <property type="molecule type" value="Genomic_DNA"/>
</dbReference>
<dbReference type="VEuPathDB" id="VectorBase:ASIC008420"/>
<dbReference type="OrthoDB" id="1470350at2759"/>
<evidence type="ECO:0000313" key="11">
    <source>
        <dbReference type="EnsemblMetazoa" id="ASIC008420-PA"/>
    </source>
</evidence>
<dbReference type="AlphaFoldDB" id="A0A084VSE8"/>
<dbReference type="InterPro" id="IPR002401">
    <property type="entry name" value="Cyt_P450_E_grp-I"/>
</dbReference>
<dbReference type="PROSITE" id="PS00086">
    <property type="entry name" value="CYTOCHROME_P450"/>
    <property type="match status" value="1"/>
</dbReference>
<organism evidence="10">
    <name type="scientific">Anopheles sinensis</name>
    <name type="common">Mosquito</name>
    <dbReference type="NCBI Taxonomy" id="74873"/>
    <lineage>
        <taxon>Eukaryota</taxon>
        <taxon>Metazoa</taxon>
        <taxon>Ecdysozoa</taxon>
        <taxon>Arthropoda</taxon>
        <taxon>Hexapoda</taxon>
        <taxon>Insecta</taxon>
        <taxon>Pterygota</taxon>
        <taxon>Neoptera</taxon>
        <taxon>Endopterygota</taxon>
        <taxon>Diptera</taxon>
        <taxon>Nematocera</taxon>
        <taxon>Culicoidea</taxon>
        <taxon>Culicidae</taxon>
        <taxon>Anophelinae</taxon>
        <taxon>Anopheles</taxon>
    </lineage>
</organism>
<keyword evidence="6 8" id="KW-0408">Iron</keyword>
<dbReference type="PANTHER" id="PTHR24291:SF187">
    <property type="entry name" value="CYTOCHROME P450 4AE1-RELATED"/>
    <property type="match status" value="1"/>
</dbReference>
<proteinExistence type="inferred from homology"/>
<dbReference type="Pfam" id="PF00067">
    <property type="entry name" value="p450"/>
    <property type="match status" value="1"/>
</dbReference>
<evidence type="ECO:0000313" key="10">
    <source>
        <dbReference type="EMBL" id="KFB40892.1"/>
    </source>
</evidence>
<reference evidence="11" key="2">
    <citation type="submission" date="2020-05" db="UniProtKB">
        <authorList>
            <consortium name="EnsemblMetazoa"/>
        </authorList>
    </citation>
    <scope>IDENTIFICATION</scope>
</reference>
<dbReference type="SUPFAM" id="SSF48264">
    <property type="entry name" value="Cytochrome P450"/>
    <property type="match status" value="1"/>
</dbReference>
<dbReference type="OMA" id="HISAMID"/>
<reference evidence="10 12" key="1">
    <citation type="journal article" date="2014" name="BMC Genomics">
        <title>Genome sequence of Anopheles sinensis provides insight into genetics basis of mosquito competence for malaria parasites.</title>
        <authorList>
            <person name="Zhou D."/>
            <person name="Zhang D."/>
            <person name="Ding G."/>
            <person name="Shi L."/>
            <person name="Hou Q."/>
            <person name="Ye Y."/>
            <person name="Xu Y."/>
            <person name="Zhou H."/>
            <person name="Xiong C."/>
            <person name="Li S."/>
            <person name="Yu J."/>
            <person name="Hong S."/>
            <person name="Yu X."/>
            <person name="Zou P."/>
            <person name="Chen C."/>
            <person name="Chang X."/>
            <person name="Wang W."/>
            <person name="Lv Y."/>
            <person name="Sun Y."/>
            <person name="Ma L."/>
            <person name="Shen B."/>
            <person name="Zhu C."/>
        </authorList>
    </citation>
    <scope>NUCLEOTIDE SEQUENCE [LARGE SCALE GENOMIC DNA]</scope>
</reference>
<dbReference type="GO" id="GO:0020037">
    <property type="term" value="F:heme binding"/>
    <property type="evidence" value="ECO:0007669"/>
    <property type="project" value="InterPro"/>
</dbReference>
<keyword evidence="3 8" id="KW-0349">Heme</keyword>
<dbReference type="PRINTS" id="PR00385">
    <property type="entry name" value="P450"/>
</dbReference>
<dbReference type="Gene3D" id="1.10.630.10">
    <property type="entry name" value="Cytochrome P450"/>
    <property type="match status" value="1"/>
</dbReference>
<dbReference type="EMBL" id="KE525044">
    <property type="protein sequence ID" value="KFB40892.1"/>
    <property type="molecule type" value="Genomic_DNA"/>
</dbReference>
<dbReference type="InterPro" id="IPR001128">
    <property type="entry name" value="Cyt_P450"/>
</dbReference>
<dbReference type="InterPro" id="IPR050196">
    <property type="entry name" value="Cytochrome_P450_Monoox"/>
</dbReference>
<dbReference type="PRINTS" id="PR00463">
    <property type="entry name" value="EP450I"/>
</dbReference>
<dbReference type="GO" id="GO:0005506">
    <property type="term" value="F:iron ion binding"/>
    <property type="evidence" value="ECO:0007669"/>
    <property type="project" value="InterPro"/>
</dbReference>
<dbReference type="STRING" id="74873.A0A084VSE8"/>
<accession>A0A084VSE8</accession>
<evidence type="ECO:0000256" key="5">
    <source>
        <dbReference type="ARBA" id="ARBA00023002"/>
    </source>
</evidence>
<gene>
    <name evidence="10" type="ORF">ZHAS_00008420</name>
</gene>
<evidence type="ECO:0000256" key="2">
    <source>
        <dbReference type="ARBA" id="ARBA00010617"/>
    </source>
</evidence>
<dbReference type="EnsemblMetazoa" id="ASIC008420-RA">
    <property type="protein sequence ID" value="ASIC008420-PA"/>
    <property type="gene ID" value="ASIC008420"/>
</dbReference>
<evidence type="ECO:0000256" key="1">
    <source>
        <dbReference type="ARBA" id="ARBA00001971"/>
    </source>
</evidence>
<keyword evidence="12" id="KW-1185">Reference proteome</keyword>
<keyword evidence="5 9" id="KW-0560">Oxidoreductase</keyword>
<evidence type="ECO:0000256" key="8">
    <source>
        <dbReference type="PIRSR" id="PIRSR602401-1"/>
    </source>
</evidence>
<dbReference type="Proteomes" id="UP000030765">
    <property type="component" value="Unassembled WGS sequence"/>
</dbReference>
<sequence length="222" mass="25798">MDTLLQARIDDKALTDEEIREEVDTFTFAGHDTTASAMTFLLYNVAKYPDVQERLYEEITSQIGAEFCDLSMSALNDLQYMDRVIKESLRLYPPVPVVARTATNDMLLLGQHLKRGTTVALNIFSMHRNEEYFPDPCRFSPERFEGDDDYLIYDRYAYIPFSTGPRYCIGKKFAQYELKSTLVKVLQRFQLRLTSVDYVPTLKAEIVLKPVEGMQLIFKRRK</sequence>
<feature type="binding site" description="axial binding residue" evidence="8">
    <location>
        <position position="168"/>
    </location>
    <ligand>
        <name>heme</name>
        <dbReference type="ChEBI" id="CHEBI:30413"/>
    </ligand>
    <ligandPart>
        <name>Fe</name>
        <dbReference type="ChEBI" id="CHEBI:18248"/>
    </ligandPart>
</feature>
<evidence type="ECO:0000256" key="9">
    <source>
        <dbReference type="RuleBase" id="RU000461"/>
    </source>
</evidence>
<dbReference type="VEuPathDB" id="VectorBase:ASIS022718"/>